<dbReference type="InterPro" id="IPR014914">
    <property type="entry name" value="RES_dom"/>
</dbReference>
<evidence type="ECO:0000256" key="1">
    <source>
        <dbReference type="SAM" id="Phobius"/>
    </source>
</evidence>
<dbReference type="Proteomes" id="UP000278855">
    <property type="component" value="Unassembled WGS sequence"/>
</dbReference>
<evidence type="ECO:0000313" key="5">
    <source>
        <dbReference type="Proteomes" id="UP000273778"/>
    </source>
</evidence>
<dbReference type="AlphaFoldDB" id="A0A3N4DCN0"/>
<evidence type="ECO:0000313" key="6">
    <source>
        <dbReference type="Proteomes" id="UP000278855"/>
    </source>
</evidence>
<feature type="transmembrane region" description="Helical" evidence="1">
    <location>
        <begin position="35"/>
        <end position="55"/>
    </location>
</feature>
<reference evidence="4" key="3">
    <citation type="submission" date="2018-11" db="EMBL/GenBank/DDBJ databases">
        <authorList>
            <person name="Hwang Y.J."/>
            <person name="Hwang C.Y."/>
        </authorList>
    </citation>
    <scope>NUCLEOTIDE SEQUENCE</scope>
    <source>
        <strain evidence="4">R106</strain>
    </source>
</reference>
<dbReference type="EMBL" id="CP034073">
    <property type="protein sequence ID" value="AZG35483.1"/>
    <property type="molecule type" value="Genomic_DNA"/>
</dbReference>
<keyword evidence="1" id="KW-1133">Transmembrane helix</keyword>
<name>A0A3N4DCN0_9GAMM</name>
<dbReference type="SMART" id="SM00953">
    <property type="entry name" value="RES"/>
    <property type="match status" value="1"/>
</dbReference>
<reference evidence="6" key="2">
    <citation type="submission" date="2018-11" db="EMBL/GenBank/DDBJ databases">
        <title>Shewanella sp. R106.</title>
        <authorList>
            <person name="Hwang Y.J."/>
            <person name="Hwang C.Y."/>
        </authorList>
    </citation>
    <scope>NUCLEOTIDE SEQUENCE [LARGE SCALE GENOMIC DNA]</scope>
    <source>
        <strain evidence="6">R106</strain>
    </source>
</reference>
<sequence length="159" mass="18037">MRIYRITSEKHLESYNGLGASYLDGARWNNKGYPVMYFAMSASVAMLEMANYYPLPKFIPKNFMLGIYEIPDQLLSQFDLSLLPDDWNVYPYPSSTRKLGSEWLDLNLNAGLIVPSAATPDGLESIIVVNGRHPGAEQIKLIDKKLKLFNERAFVGRKD</sequence>
<dbReference type="EMBL" id="RKKB01000019">
    <property type="protein sequence ID" value="RPA23236.1"/>
    <property type="molecule type" value="Genomic_DNA"/>
</dbReference>
<feature type="domain" description="RES" evidence="2">
    <location>
        <begin position="14"/>
        <end position="143"/>
    </location>
</feature>
<dbReference type="KEGG" id="spsr:EGC80_11580"/>
<evidence type="ECO:0000313" key="4">
    <source>
        <dbReference type="EMBL" id="RPA23236.1"/>
    </source>
</evidence>
<reference evidence="3 5" key="1">
    <citation type="submission" date="2018-11" db="EMBL/GenBank/DDBJ databases">
        <title>Shewanella sp. M2.</title>
        <authorList>
            <person name="Hwang Y.J."/>
            <person name="Hwang C.Y."/>
        </authorList>
    </citation>
    <scope>NUCLEOTIDE SEQUENCE [LARGE SCALE GENOMIC DNA]</scope>
    <source>
        <strain evidence="3 5">M2</strain>
    </source>
</reference>
<protein>
    <submittedName>
        <fullName evidence="4">RES domain-containing protein</fullName>
    </submittedName>
</protein>
<keyword evidence="1" id="KW-0472">Membrane</keyword>
<keyword evidence="1" id="KW-0812">Transmembrane</keyword>
<evidence type="ECO:0000313" key="3">
    <source>
        <dbReference type="EMBL" id="AZG35483.1"/>
    </source>
</evidence>
<dbReference type="RefSeq" id="WP_124013982.1">
    <property type="nucleotide sequence ID" value="NZ_CP034073.1"/>
</dbReference>
<evidence type="ECO:0000259" key="2">
    <source>
        <dbReference type="SMART" id="SM00953"/>
    </source>
</evidence>
<proteinExistence type="predicted"/>
<dbReference type="OrthoDB" id="9789501at2"/>
<keyword evidence="5" id="KW-1185">Reference proteome</keyword>
<dbReference type="Pfam" id="PF08808">
    <property type="entry name" value="RES"/>
    <property type="match status" value="1"/>
</dbReference>
<gene>
    <name evidence="4" type="ORF">EGC77_19265</name>
    <name evidence="3" type="ORF">EGC80_11580</name>
</gene>
<dbReference type="Proteomes" id="UP000273778">
    <property type="component" value="Chromosome"/>
</dbReference>
<organism evidence="4 6">
    <name type="scientific">Shewanella psychromarinicola</name>
    <dbReference type="NCBI Taxonomy" id="2487742"/>
    <lineage>
        <taxon>Bacteria</taxon>
        <taxon>Pseudomonadati</taxon>
        <taxon>Pseudomonadota</taxon>
        <taxon>Gammaproteobacteria</taxon>
        <taxon>Alteromonadales</taxon>
        <taxon>Shewanellaceae</taxon>
        <taxon>Shewanella</taxon>
    </lineage>
</organism>
<accession>A0A3N4DCN0</accession>